<feature type="signal peptide" evidence="2">
    <location>
        <begin position="1"/>
        <end position="18"/>
    </location>
</feature>
<comment type="caution">
    <text evidence="4">The sequence shown here is derived from an EMBL/GenBank/DDBJ whole genome shotgun (WGS) entry which is preliminary data.</text>
</comment>
<feature type="compositionally biased region" description="Basic and acidic residues" evidence="1">
    <location>
        <begin position="242"/>
        <end position="251"/>
    </location>
</feature>
<evidence type="ECO:0000313" key="5">
    <source>
        <dbReference type="Proteomes" id="UP000004509"/>
    </source>
</evidence>
<dbReference type="AlphaFoldDB" id="C8PT95"/>
<feature type="compositionally biased region" description="Pro residues" evidence="1">
    <location>
        <begin position="231"/>
        <end position="241"/>
    </location>
</feature>
<dbReference type="eggNOG" id="COG4254">
    <property type="taxonomic scope" value="Bacteria"/>
</dbReference>
<organism evidence="4 5">
    <name type="scientific">Treponema vincentii ATCC 35580</name>
    <dbReference type="NCBI Taxonomy" id="596324"/>
    <lineage>
        <taxon>Bacteria</taxon>
        <taxon>Pseudomonadati</taxon>
        <taxon>Spirochaetota</taxon>
        <taxon>Spirochaetia</taxon>
        <taxon>Spirochaetales</taxon>
        <taxon>Treponemataceae</taxon>
        <taxon>Treponema</taxon>
    </lineage>
</organism>
<evidence type="ECO:0000259" key="3">
    <source>
        <dbReference type="Pfam" id="PF04773"/>
    </source>
</evidence>
<dbReference type="InterPro" id="IPR006860">
    <property type="entry name" value="FecR"/>
</dbReference>
<reference evidence="4 5" key="1">
    <citation type="submission" date="2009-07" db="EMBL/GenBank/DDBJ databases">
        <authorList>
            <person name="Madupu R."/>
            <person name="Sebastian Y."/>
            <person name="Durkin A.S."/>
            <person name="Torralba M."/>
            <person name="Methe B."/>
            <person name="Sutton G.G."/>
            <person name="Strausberg R.L."/>
            <person name="Nelson K.E."/>
        </authorList>
    </citation>
    <scope>NUCLEOTIDE SEQUENCE [LARGE SCALE GENOMIC DNA]</scope>
    <source>
        <strain evidence="4 5">ATCC 35580</strain>
    </source>
</reference>
<dbReference type="OrthoDB" id="368636at2"/>
<dbReference type="Proteomes" id="UP000004509">
    <property type="component" value="Unassembled WGS sequence"/>
</dbReference>
<feature type="chain" id="PRO_5002990121" description="FecR protein domain-containing protein" evidence="2">
    <location>
        <begin position="19"/>
        <end position="262"/>
    </location>
</feature>
<gene>
    <name evidence="4" type="ORF">TREVI0001_1009</name>
</gene>
<evidence type="ECO:0000313" key="4">
    <source>
        <dbReference type="EMBL" id="EEV19359.1"/>
    </source>
</evidence>
<dbReference type="Pfam" id="PF04773">
    <property type="entry name" value="FecR"/>
    <property type="match status" value="1"/>
</dbReference>
<dbReference type="EMBL" id="ACYH01000060">
    <property type="protein sequence ID" value="EEV19359.1"/>
    <property type="molecule type" value="Genomic_DNA"/>
</dbReference>
<proteinExistence type="predicted"/>
<dbReference type="RefSeq" id="WP_006189910.1">
    <property type="nucleotide sequence ID" value="NZ_ACYH01000060.1"/>
</dbReference>
<evidence type="ECO:0000256" key="2">
    <source>
        <dbReference type="SAM" id="SignalP"/>
    </source>
</evidence>
<evidence type="ECO:0000256" key="1">
    <source>
        <dbReference type="SAM" id="MobiDB-lite"/>
    </source>
</evidence>
<feature type="region of interest" description="Disordered" evidence="1">
    <location>
        <begin position="189"/>
        <end position="262"/>
    </location>
</feature>
<sequence>MKKYFGILILCIAGISLAAASDLTATIMEVAGKVECKLPGKDWKTAKTGDVLPAGSSISTGFKSTAILKMEAATLTVKPVTRLSLEELVKSEGTTKTQMFLMAGRVKAEVTPPEGEKAEFKVKSPTATASVRGTGFEFDGQNLVVDHGTVQLEAESGVGIPQSVGGGQFSTLSQTGTVTAPIAVTTASASSSAISDSRESASNTSAANSSVIDTTSTTSDVTRPDLKPDPVEPNPPTPDNPEPPKPEEPKTGDVTISVGWED</sequence>
<dbReference type="STRING" id="596324.TREVI0001_1009"/>
<accession>C8PT95</accession>
<keyword evidence="2" id="KW-0732">Signal</keyword>
<protein>
    <recommendedName>
        <fullName evidence="3">FecR protein domain-containing protein</fullName>
    </recommendedName>
</protein>
<feature type="domain" description="FecR protein" evidence="3">
    <location>
        <begin position="58"/>
        <end position="140"/>
    </location>
</feature>
<name>C8PT95_9SPIR</name>
<feature type="compositionally biased region" description="Low complexity" evidence="1">
    <location>
        <begin position="189"/>
        <end position="221"/>
    </location>
</feature>
<dbReference type="PANTHER" id="PTHR38731">
    <property type="entry name" value="LIPL45-RELATED LIPOPROTEIN-RELATED"/>
    <property type="match status" value="1"/>
</dbReference>